<dbReference type="NCBIfam" id="TIGR00099">
    <property type="entry name" value="Cof-subfamily"/>
    <property type="match status" value="1"/>
</dbReference>
<dbReference type="Gene3D" id="3.40.50.1000">
    <property type="entry name" value="HAD superfamily/HAD-like"/>
    <property type="match status" value="1"/>
</dbReference>
<dbReference type="SFLD" id="SFLDS00003">
    <property type="entry name" value="Haloacid_Dehalogenase"/>
    <property type="match status" value="1"/>
</dbReference>
<dbReference type="NCBIfam" id="TIGR01484">
    <property type="entry name" value="HAD-SF-IIB"/>
    <property type="match status" value="1"/>
</dbReference>
<keyword evidence="1" id="KW-0378">Hydrolase</keyword>
<dbReference type="InterPro" id="IPR023214">
    <property type="entry name" value="HAD_sf"/>
</dbReference>
<dbReference type="EMBL" id="CP045273">
    <property type="protein sequence ID" value="QJX79978.1"/>
    <property type="molecule type" value="Genomic_DNA"/>
</dbReference>
<reference evidence="1 2" key="1">
    <citation type="submission" date="2019-10" db="EMBL/GenBank/DDBJ databases">
        <title>Complete genome sequences for adaption low water activity.</title>
        <authorList>
            <person name="Zhao L."/>
            <person name="Zhong J."/>
        </authorList>
    </citation>
    <scope>NUCLEOTIDE SEQUENCE [LARGE SCALE GENOMIC DNA]</scope>
    <source>
        <strain evidence="1 2">FDU301</strain>
        <plasmid evidence="2">pfdu301a</plasmid>
    </source>
</reference>
<protein>
    <submittedName>
        <fullName evidence="1">Cof-type HAD-IIB family hydrolase</fullName>
    </submittedName>
</protein>
<gene>
    <name evidence="1" type="ORF">FDZ14_28150</name>
</gene>
<dbReference type="PROSITE" id="PS01229">
    <property type="entry name" value="COF_2"/>
    <property type="match status" value="1"/>
</dbReference>
<name>A0A6M6E5W8_PRIMG</name>
<dbReference type="Gene3D" id="3.30.1240.10">
    <property type="match status" value="1"/>
</dbReference>
<dbReference type="GO" id="GO:0005829">
    <property type="term" value="C:cytosol"/>
    <property type="evidence" value="ECO:0007669"/>
    <property type="project" value="TreeGrafter"/>
</dbReference>
<geneLocation type="plasmid" evidence="2">
    <name>pfdu301a</name>
</geneLocation>
<sequence>MVSSVKVFYCEGDNYMKLICLDMDGTTLNSENMISNENIEAIKKAQQEGHIVMMLSGRAPQSINETLEMYNLQCPIGGSNGTAVFADGKLLEQTSLSDNQCKEVAMQLEKESIPYKIYTNKGIYIANDWVKRLESVLSSGNIPTDYYENENFERMTKLPEELDGHLYYNSVETLIEDNEVTIQKFFILALDPIQKERLLKGLGNVAESYITSSSPFNVEVMNINGNKGNGLKVMAQHYNIPLEDTVAIGDQYNDIPMFKVAGLSIAMGNAEEEIKELSDVTTLTNDENGVAYAIENYVLKEKTPVNS</sequence>
<dbReference type="CDD" id="cd07516">
    <property type="entry name" value="HAD_Pase"/>
    <property type="match status" value="1"/>
</dbReference>
<dbReference type="AlphaFoldDB" id="A0A6M6E5W8"/>
<dbReference type="SFLD" id="SFLDG01140">
    <property type="entry name" value="C2.B:_Phosphomannomutase_and_P"/>
    <property type="match status" value="1"/>
</dbReference>
<dbReference type="PANTHER" id="PTHR10000">
    <property type="entry name" value="PHOSPHOSERINE PHOSPHATASE"/>
    <property type="match status" value="1"/>
</dbReference>
<dbReference type="GO" id="GO:0000287">
    <property type="term" value="F:magnesium ion binding"/>
    <property type="evidence" value="ECO:0007669"/>
    <property type="project" value="TreeGrafter"/>
</dbReference>
<accession>A0A6M6E5W8</accession>
<dbReference type="GO" id="GO:0016791">
    <property type="term" value="F:phosphatase activity"/>
    <property type="evidence" value="ECO:0007669"/>
    <property type="project" value="TreeGrafter"/>
</dbReference>
<organism evidence="1 2">
    <name type="scientific">Priestia megaterium</name>
    <name type="common">Bacillus megaterium</name>
    <dbReference type="NCBI Taxonomy" id="1404"/>
    <lineage>
        <taxon>Bacteria</taxon>
        <taxon>Bacillati</taxon>
        <taxon>Bacillota</taxon>
        <taxon>Bacilli</taxon>
        <taxon>Bacillales</taxon>
        <taxon>Bacillaceae</taxon>
        <taxon>Priestia</taxon>
    </lineage>
</organism>
<proteinExistence type="predicted"/>
<evidence type="ECO:0000313" key="1">
    <source>
        <dbReference type="EMBL" id="QJX79978.1"/>
    </source>
</evidence>
<dbReference type="InterPro" id="IPR006379">
    <property type="entry name" value="HAD-SF_hydro_IIB"/>
</dbReference>
<dbReference type="InterPro" id="IPR000150">
    <property type="entry name" value="Cof"/>
</dbReference>
<dbReference type="SFLD" id="SFLDG01144">
    <property type="entry name" value="C2.B.4:_PGP_Like"/>
    <property type="match status" value="1"/>
</dbReference>
<dbReference type="Proteomes" id="UP000501076">
    <property type="component" value="Plasmid pFDU301A"/>
</dbReference>
<dbReference type="Pfam" id="PF08282">
    <property type="entry name" value="Hydrolase_3"/>
    <property type="match status" value="1"/>
</dbReference>
<dbReference type="SUPFAM" id="SSF56784">
    <property type="entry name" value="HAD-like"/>
    <property type="match status" value="1"/>
</dbReference>
<keyword evidence="1" id="KW-0614">Plasmid</keyword>
<evidence type="ECO:0000313" key="2">
    <source>
        <dbReference type="Proteomes" id="UP000501076"/>
    </source>
</evidence>
<dbReference type="PANTHER" id="PTHR10000:SF55">
    <property type="entry name" value="5-AMINO-6-(5-PHOSPHO-D-RIBITYLAMINO)URACIL PHOSPHATASE YCSE"/>
    <property type="match status" value="1"/>
</dbReference>
<dbReference type="InterPro" id="IPR036412">
    <property type="entry name" value="HAD-like_sf"/>
</dbReference>